<evidence type="ECO:0000313" key="3">
    <source>
        <dbReference type="Proteomes" id="UP000698924"/>
    </source>
</evidence>
<keyword evidence="1" id="KW-0472">Membrane</keyword>
<accession>A0AA40ZQB4</accession>
<dbReference type="EMBL" id="JACJMO010000001">
    <property type="protein sequence ID" value="MBM6856180.1"/>
    <property type="molecule type" value="Genomic_DNA"/>
</dbReference>
<keyword evidence="1" id="KW-0812">Transmembrane</keyword>
<reference evidence="2 3" key="1">
    <citation type="journal article" date="2021" name="Sci. Rep.">
        <title>The distribution of antibiotic resistance genes in chicken gut microbiota commensals.</title>
        <authorList>
            <person name="Juricova H."/>
            <person name="Matiasovicova J."/>
            <person name="Kubasova T."/>
            <person name="Cejkova D."/>
            <person name="Rychlik I."/>
        </authorList>
    </citation>
    <scope>NUCLEOTIDE SEQUENCE [LARGE SCALE GENOMIC DNA]</scope>
    <source>
        <strain evidence="2 3">An421</strain>
    </source>
</reference>
<keyword evidence="3" id="KW-1185">Reference proteome</keyword>
<gene>
    <name evidence="2" type="ORF">H6D15_00945</name>
</gene>
<organism evidence="2 3">
    <name type="scientific">Caecibacteroides pullorum</name>
    <dbReference type="NCBI Taxonomy" id="2725562"/>
    <lineage>
        <taxon>Bacteria</taxon>
        <taxon>Pseudomonadati</taxon>
        <taxon>Bacteroidota</taxon>
        <taxon>Bacteroidia</taxon>
        <taxon>Bacteroidales</taxon>
        <taxon>Bacteroidaceae</taxon>
        <taxon>Caecibacteroides</taxon>
    </lineage>
</organism>
<comment type="caution">
    <text evidence="2">The sequence shown here is derived from an EMBL/GenBank/DDBJ whole genome shotgun (WGS) entry which is preliminary data.</text>
</comment>
<name>A0AA40ZQB4_9BACT</name>
<evidence type="ECO:0000313" key="2">
    <source>
        <dbReference type="EMBL" id="MBM6856180.1"/>
    </source>
</evidence>
<dbReference type="Proteomes" id="UP000698924">
    <property type="component" value="Unassembled WGS sequence"/>
</dbReference>
<feature type="transmembrane region" description="Helical" evidence="1">
    <location>
        <begin position="27"/>
        <end position="45"/>
    </location>
</feature>
<proteinExistence type="predicted"/>
<dbReference type="AlphaFoldDB" id="A0AA40ZQB4"/>
<dbReference type="RefSeq" id="WP_204968728.1">
    <property type="nucleotide sequence ID" value="NZ_JAAZTS010000001.1"/>
</dbReference>
<evidence type="ECO:0000256" key="1">
    <source>
        <dbReference type="SAM" id="Phobius"/>
    </source>
</evidence>
<protein>
    <submittedName>
        <fullName evidence="2">Uncharacterized protein</fullName>
    </submittedName>
</protein>
<sequence length="51" mass="5168">MGLILILVGAIILVACSFTGNVNNNSILGGAAAVIVIGLITYIAINKRIAD</sequence>
<keyword evidence="1" id="KW-1133">Transmembrane helix</keyword>